<protein>
    <submittedName>
        <fullName evidence="4">M protein, serotype 5-like</fullName>
    </submittedName>
</protein>
<feature type="compositionally biased region" description="Basic and acidic residues" evidence="2">
    <location>
        <begin position="298"/>
        <end position="321"/>
    </location>
</feature>
<keyword evidence="1" id="KW-0175">Coiled coil</keyword>
<keyword evidence="3" id="KW-1185">Reference proteome</keyword>
<evidence type="ECO:0000313" key="3">
    <source>
        <dbReference type="Proteomes" id="UP000695022"/>
    </source>
</evidence>
<reference evidence="4" key="1">
    <citation type="submission" date="2025-08" db="UniProtKB">
        <authorList>
            <consortium name="RefSeq"/>
        </authorList>
    </citation>
    <scope>IDENTIFICATION</scope>
</reference>
<feature type="coiled-coil region" evidence="1">
    <location>
        <begin position="344"/>
        <end position="456"/>
    </location>
</feature>
<feature type="region of interest" description="Disordered" evidence="2">
    <location>
        <begin position="71"/>
        <end position="96"/>
    </location>
</feature>
<evidence type="ECO:0000313" key="4">
    <source>
        <dbReference type="RefSeq" id="XP_014674516.1"/>
    </source>
</evidence>
<dbReference type="Proteomes" id="UP000695022">
    <property type="component" value="Unplaced"/>
</dbReference>
<feature type="compositionally biased region" description="Basic and acidic residues" evidence="2">
    <location>
        <begin position="78"/>
        <end position="89"/>
    </location>
</feature>
<feature type="region of interest" description="Disordered" evidence="2">
    <location>
        <begin position="297"/>
        <end position="330"/>
    </location>
</feature>
<gene>
    <name evidence="4" type="primary">LOC106814685</name>
</gene>
<dbReference type="RefSeq" id="XP_014674516.1">
    <property type="nucleotide sequence ID" value="XM_014819030.1"/>
</dbReference>
<proteinExistence type="predicted"/>
<dbReference type="GeneID" id="106814685"/>
<accession>A0ABM1EQP5</accession>
<sequence>MEKEDDLSLLQNINYLRKQLAETEDCLQSISSIELNGSLQHEQRLNSTEISHPDTTDDDAQAEEIYRELSSTLTPSEQQRRSLRSERGFRGNGNGVAAEDHHRKVALLRRDNRQLMLENRNLLQQLDGRSSELHEVRRKVEHMLLEKHDAPSRKAVLELNSKLCDSLDRQAQDQDLISSLRENISQLVAKLDQSSILKAKADEQKNEAVHAMEDFAKTFQLYKEKTKHQLEENDGINSKLKEIINERDHLQHQVSLLGNEVELARKQTKKLRDAAGVAADDAADVIVDLRRQLSSQERQIDEMQERQIAEAEARERSDADASHGSGVTAGDRSVRILETGLEIAERLQVANARLREENEALRVATVTTARARDVAAATPPPAIAGELRRERERAAAARADCEREVARSRALEGKLVQVRALARAAAGKVELLTEQAAAARRELAACQAKLGEAEKQASQRESTEKSLRNQLQVRSRANQSLKVKLEEAVTEVALKVKGQEVASEKLKVARREVKDMQARSQLAENERAERQKEWQGLNMTLRQEVAEREEKISQLGAILTQREADVIKVQDASERIQDSFNDYQNVCIHQHDKSARRLTT</sequence>
<evidence type="ECO:0000256" key="1">
    <source>
        <dbReference type="SAM" id="Coils"/>
    </source>
</evidence>
<evidence type="ECO:0000256" key="2">
    <source>
        <dbReference type="SAM" id="MobiDB-lite"/>
    </source>
</evidence>
<organism evidence="3 4">
    <name type="scientific">Priapulus caudatus</name>
    <name type="common">Priapulid worm</name>
    <dbReference type="NCBI Taxonomy" id="37621"/>
    <lineage>
        <taxon>Eukaryota</taxon>
        <taxon>Metazoa</taxon>
        <taxon>Ecdysozoa</taxon>
        <taxon>Scalidophora</taxon>
        <taxon>Priapulida</taxon>
        <taxon>Priapulimorpha</taxon>
        <taxon>Priapulimorphida</taxon>
        <taxon>Priapulidae</taxon>
        <taxon>Priapulus</taxon>
    </lineage>
</organism>
<feature type="coiled-coil region" evidence="1">
    <location>
        <begin position="499"/>
        <end position="533"/>
    </location>
</feature>
<name>A0ABM1EQP5_PRICU</name>